<evidence type="ECO:0000256" key="1">
    <source>
        <dbReference type="SAM" id="Coils"/>
    </source>
</evidence>
<dbReference type="AlphaFoldDB" id="A0A409VZA9"/>
<feature type="region of interest" description="Disordered" evidence="2">
    <location>
        <begin position="530"/>
        <end position="549"/>
    </location>
</feature>
<keyword evidence="4" id="KW-1185">Reference proteome</keyword>
<evidence type="ECO:0000313" key="4">
    <source>
        <dbReference type="Proteomes" id="UP000284706"/>
    </source>
</evidence>
<gene>
    <name evidence="3" type="ORF">CVT26_010557</name>
</gene>
<dbReference type="EMBL" id="NHYE01005496">
    <property type="protein sequence ID" value="PPQ71589.1"/>
    <property type="molecule type" value="Genomic_DNA"/>
</dbReference>
<feature type="compositionally biased region" description="Low complexity" evidence="2">
    <location>
        <begin position="100"/>
        <end position="115"/>
    </location>
</feature>
<feature type="compositionally biased region" description="Polar residues" evidence="2">
    <location>
        <begin position="85"/>
        <end position="99"/>
    </location>
</feature>
<evidence type="ECO:0000313" key="3">
    <source>
        <dbReference type="EMBL" id="PPQ71589.1"/>
    </source>
</evidence>
<reference evidence="3 4" key="1">
    <citation type="journal article" date="2018" name="Evol. Lett.">
        <title>Horizontal gene cluster transfer increased hallucinogenic mushroom diversity.</title>
        <authorList>
            <person name="Reynolds H.T."/>
            <person name="Vijayakumar V."/>
            <person name="Gluck-Thaler E."/>
            <person name="Korotkin H.B."/>
            <person name="Matheny P.B."/>
            <person name="Slot J.C."/>
        </authorList>
    </citation>
    <scope>NUCLEOTIDE SEQUENCE [LARGE SCALE GENOMIC DNA]</scope>
    <source>
        <strain evidence="3 4">SRW20</strain>
    </source>
</reference>
<feature type="region of interest" description="Disordered" evidence="2">
    <location>
        <begin position="331"/>
        <end position="381"/>
    </location>
</feature>
<evidence type="ECO:0000256" key="2">
    <source>
        <dbReference type="SAM" id="MobiDB-lite"/>
    </source>
</evidence>
<comment type="caution">
    <text evidence="3">The sequence shown here is derived from an EMBL/GenBank/DDBJ whole genome shotgun (WGS) entry which is preliminary data.</text>
</comment>
<proteinExistence type="predicted"/>
<organism evidence="3 4">
    <name type="scientific">Gymnopilus dilepis</name>
    <dbReference type="NCBI Taxonomy" id="231916"/>
    <lineage>
        <taxon>Eukaryota</taxon>
        <taxon>Fungi</taxon>
        <taxon>Dikarya</taxon>
        <taxon>Basidiomycota</taxon>
        <taxon>Agaricomycotina</taxon>
        <taxon>Agaricomycetes</taxon>
        <taxon>Agaricomycetidae</taxon>
        <taxon>Agaricales</taxon>
        <taxon>Agaricineae</taxon>
        <taxon>Hymenogastraceae</taxon>
        <taxon>Gymnopilus</taxon>
    </lineage>
</organism>
<protein>
    <submittedName>
        <fullName evidence="3">Uncharacterized protein</fullName>
    </submittedName>
</protein>
<sequence length="549" mass="60564">MSRQSDTANYLDSIPSQDVMQASLAFQSFHLRPPQPHQHAGLGSQSQQQHAGKASQSLQPLLLYHYQHPALDSQLLSVQARKASQGLQPPQSHQHQAVNSQLQSSQAAQISQTLQPPQPYKLQAVTSNSQSQSLPVMTTQTLEPPQSRQHQGLDSQVQSSGPVKKKCIMRVTAPGRYLVHPSPLIRLLLVDGLVFDQEPQEKQARLQRQEVKLGASEFDTDQEHLRAQFKSAKSAATRVHATKRLKEDQLLLGAARNGMDFTQLDVETGTQVAQAAHETLMAEEEVLQRTMELYEMEMQIIKQQLAEVRVRVADADAQATAMQSIRDGHLLASTTPQHGPQGGNNGQPQPAEMLQTHPSHTEGRANGVKPTSIEPNPKTLNVHPSPFIKSAILNWFVNSLKSDPDLGGADEGKRLPELRLAALEFHDYQQVLESRLECAEAAAVEVHTAKRHQEDVLLLELICQGKECTSLDPVIGTQVAEAARDTLVAEEEVILSRIALREEQIRTLQAELEEVRARIADANMQVQFVRKSRDGSSTAQPQASSNKSS</sequence>
<feature type="coiled-coil region" evidence="1">
    <location>
        <begin position="284"/>
        <end position="318"/>
    </location>
</feature>
<dbReference type="InParanoid" id="A0A409VZA9"/>
<feature type="region of interest" description="Disordered" evidence="2">
    <location>
        <begin position="32"/>
        <end position="56"/>
    </location>
</feature>
<accession>A0A409VZA9</accession>
<feature type="compositionally biased region" description="Polar residues" evidence="2">
    <location>
        <begin position="535"/>
        <end position="549"/>
    </location>
</feature>
<name>A0A409VZA9_9AGAR</name>
<dbReference type="Proteomes" id="UP000284706">
    <property type="component" value="Unassembled WGS sequence"/>
</dbReference>
<feature type="region of interest" description="Disordered" evidence="2">
    <location>
        <begin position="81"/>
        <end position="160"/>
    </location>
</feature>
<feature type="compositionally biased region" description="Polar residues" evidence="2">
    <location>
        <begin position="124"/>
        <end position="160"/>
    </location>
</feature>
<feature type="compositionally biased region" description="Polar residues" evidence="2">
    <location>
        <begin position="43"/>
        <end position="56"/>
    </location>
</feature>
<keyword evidence="1" id="KW-0175">Coiled coil</keyword>